<dbReference type="InterPro" id="IPR013520">
    <property type="entry name" value="Ribonucl_H"/>
</dbReference>
<keyword evidence="4" id="KW-0269">Exonuclease</keyword>
<dbReference type="GO" id="GO:0003676">
    <property type="term" value="F:nucleic acid binding"/>
    <property type="evidence" value="ECO:0007669"/>
    <property type="project" value="InterPro"/>
</dbReference>
<dbReference type="OrthoDB" id="270189at2759"/>
<dbReference type="InterPro" id="IPR012337">
    <property type="entry name" value="RNaseH-like_sf"/>
</dbReference>
<dbReference type="CDD" id="cd06135">
    <property type="entry name" value="Orn"/>
    <property type="match status" value="1"/>
</dbReference>
<organism evidence="7 8">
    <name type="scientific">Acanthoscelides obtectus</name>
    <name type="common">Bean weevil</name>
    <name type="synonym">Bruchus obtectus</name>
    <dbReference type="NCBI Taxonomy" id="200917"/>
    <lineage>
        <taxon>Eukaryota</taxon>
        <taxon>Metazoa</taxon>
        <taxon>Ecdysozoa</taxon>
        <taxon>Arthropoda</taxon>
        <taxon>Hexapoda</taxon>
        <taxon>Insecta</taxon>
        <taxon>Pterygota</taxon>
        <taxon>Neoptera</taxon>
        <taxon>Endopterygota</taxon>
        <taxon>Coleoptera</taxon>
        <taxon>Polyphaga</taxon>
        <taxon>Cucujiformia</taxon>
        <taxon>Chrysomeloidea</taxon>
        <taxon>Chrysomelidae</taxon>
        <taxon>Bruchinae</taxon>
        <taxon>Bruchini</taxon>
        <taxon>Acanthoscelides</taxon>
    </lineage>
</organism>
<dbReference type="FunFam" id="3.30.420.10:FF:000003">
    <property type="entry name" value="Oligoribonuclease"/>
    <property type="match status" value="1"/>
</dbReference>
<dbReference type="Gene3D" id="3.30.420.10">
    <property type="entry name" value="Ribonuclease H-like superfamily/Ribonuclease H"/>
    <property type="match status" value="1"/>
</dbReference>
<dbReference type="PANTHER" id="PTHR11046">
    <property type="entry name" value="OLIGORIBONUCLEASE, MITOCHONDRIAL"/>
    <property type="match status" value="1"/>
</dbReference>
<dbReference type="AlphaFoldDB" id="A0A9P0KQQ2"/>
<evidence type="ECO:0000313" key="8">
    <source>
        <dbReference type="Proteomes" id="UP001152888"/>
    </source>
</evidence>
<keyword evidence="8" id="KW-1185">Reference proteome</keyword>
<dbReference type="InterPro" id="IPR036397">
    <property type="entry name" value="RNaseH_sf"/>
</dbReference>
<evidence type="ECO:0000256" key="1">
    <source>
        <dbReference type="ARBA" id="ARBA00009921"/>
    </source>
</evidence>
<dbReference type="GO" id="GO:0005739">
    <property type="term" value="C:mitochondrion"/>
    <property type="evidence" value="ECO:0007669"/>
    <property type="project" value="TreeGrafter"/>
</dbReference>
<dbReference type="EMBL" id="CAKOFQ010006884">
    <property type="protein sequence ID" value="CAH1979822.1"/>
    <property type="molecule type" value="Genomic_DNA"/>
</dbReference>
<evidence type="ECO:0000313" key="7">
    <source>
        <dbReference type="EMBL" id="CAH1979822.1"/>
    </source>
</evidence>
<name>A0A9P0KQQ2_ACAOB</name>
<comment type="caution">
    <text evidence="7">The sequence shown here is derived from an EMBL/GenBank/DDBJ whole genome shotgun (WGS) entry which is preliminary data.</text>
</comment>
<gene>
    <name evidence="7" type="ORF">ACAOBT_LOCUS13641</name>
</gene>
<dbReference type="SMART" id="SM00479">
    <property type="entry name" value="EXOIII"/>
    <property type="match status" value="1"/>
</dbReference>
<sequence>MLQAVNRGFRHMSRNILKKIMGPEVHTHSCSTNSRNCKVANGVDVGVNRIFWVDMEMTGLDIENDQIMEIACLVTDSDLNIVAEGPEIVINHTQNTINQMGEWCTKQHSSSGLIQKCLDSKISLIEAEQNVLDFAKAHLPENTSPLAGNSVYVDRGFLRKYMPKVDDYLHYRIIDVSTIKELCRRWNSEVYKNIPKKDFSHRALQDIKESVQELQFYRNYFFKLS</sequence>
<evidence type="ECO:0000256" key="3">
    <source>
        <dbReference type="ARBA" id="ARBA00022801"/>
    </source>
</evidence>
<dbReference type="Pfam" id="PF00929">
    <property type="entry name" value="RNase_T"/>
    <property type="match status" value="1"/>
</dbReference>
<keyword evidence="3" id="KW-0378">Hydrolase</keyword>
<evidence type="ECO:0000256" key="5">
    <source>
        <dbReference type="ARBA" id="ARBA00072681"/>
    </source>
</evidence>
<accession>A0A9P0KQQ2</accession>
<comment type="similarity">
    <text evidence="1">Belongs to the oligoribonuclease family.</text>
</comment>
<dbReference type="Proteomes" id="UP001152888">
    <property type="component" value="Unassembled WGS sequence"/>
</dbReference>
<dbReference type="NCBIfam" id="NF003765">
    <property type="entry name" value="PRK05359.1"/>
    <property type="match status" value="1"/>
</dbReference>
<dbReference type="GO" id="GO:0000175">
    <property type="term" value="F:3'-5'-RNA exonuclease activity"/>
    <property type="evidence" value="ECO:0007669"/>
    <property type="project" value="InterPro"/>
</dbReference>
<evidence type="ECO:0000259" key="6">
    <source>
        <dbReference type="SMART" id="SM00479"/>
    </source>
</evidence>
<protein>
    <recommendedName>
        <fullName evidence="5">Probable oligoribonuclease</fullName>
    </recommendedName>
</protein>
<evidence type="ECO:0000256" key="4">
    <source>
        <dbReference type="ARBA" id="ARBA00022839"/>
    </source>
</evidence>
<dbReference type="SUPFAM" id="SSF53098">
    <property type="entry name" value="Ribonuclease H-like"/>
    <property type="match status" value="1"/>
</dbReference>
<evidence type="ECO:0000256" key="2">
    <source>
        <dbReference type="ARBA" id="ARBA00022722"/>
    </source>
</evidence>
<dbReference type="InterPro" id="IPR022894">
    <property type="entry name" value="Oligoribonuclease"/>
</dbReference>
<feature type="domain" description="Exonuclease" evidence="6">
    <location>
        <begin position="49"/>
        <end position="223"/>
    </location>
</feature>
<dbReference type="HAMAP" id="MF_00045">
    <property type="entry name" value="Oligoribonuclease"/>
    <property type="match status" value="1"/>
</dbReference>
<proteinExistence type="inferred from homology"/>
<dbReference type="PANTHER" id="PTHR11046:SF0">
    <property type="entry name" value="OLIGORIBONUCLEASE, MITOCHONDRIAL"/>
    <property type="match status" value="1"/>
</dbReference>
<reference evidence="7" key="1">
    <citation type="submission" date="2022-03" db="EMBL/GenBank/DDBJ databases">
        <authorList>
            <person name="Sayadi A."/>
        </authorList>
    </citation>
    <scope>NUCLEOTIDE SEQUENCE</scope>
</reference>
<keyword evidence="2" id="KW-0540">Nuclease</keyword>